<dbReference type="CDD" id="cd02022">
    <property type="entry name" value="DPCK"/>
    <property type="match status" value="1"/>
</dbReference>
<sequence length="198" mass="21500">MSFKLGITGGIGTGKSAVVADFKELGAAVLSADDVAREVMAAGSPVLAQLRKTFGPQVIAPNGGVNRGVLGQLIFADPAKRQQLNQIVQPLIRSKFEDELTQLAAQHAFVVCEVPLLFEEHYENLFDAVLVVEAPAGVQQERVMSRDGLTRVAAERRIASQMPLADKLERADYAINTDGPEQLRQIQVQQLMNHLAEN</sequence>
<gene>
    <name evidence="3 5" type="primary">coaE</name>
    <name evidence="5" type="ORF">PQ472_04690</name>
</gene>
<dbReference type="GO" id="GO:0004140">
    <property type="term" value="F:dephospho-CoA kinase activity"/>
    <property type="evidence" value="ECO:0007669"/>
    <property type="project" value="UniProtKB-EC"/>
</dbReference>
<keyword evidence="3 5" id="KW-0808">Transferase</keyword>
<comment type="catalytic activity">
    <reaction evidence="3">
        <text>3'-dephospho-CoA + ATP = ADP + CoA + H(+)</text>
        <dbReference type="Rhea" id="RHEA:18245"/>
        <dbReference type="ChEBI" id="CHEBI:15378"/>
        <dbReference type="ChEBI" id="CHEBI:30616"/>
        <dbReference type="ChEBI" id="CHEBI:57287"/>
        <dbReference type="ChEBI" id="CHEBI:57328"/>
        <dbReference type="ChEBI" id="CHEBI:456216"/>
        <dbReference type="EC" id="2.7.1.24"/>
    </reaction>
</comment>
<reference evidence="5 6" key="1">
    <citation type="submission" date="2023-02" db="EMBL/GenBank/DDBJ databases">
        <title>Genome sequence of Lacticaseibacillus sp. KACC 23028.</title>
        <authorList>
            <person name="Kim S."/>
            <person name="Heo J."/>
            <person name="Kwon S.-W."/>
        </authorList>
    </citation>
    <scope>NUCLEOTIDE SEQUENCE [LARGE SCALE GENOMIC DNA]</scope>
    <source>
        <strain evidence="5 6">KACC 23028</strain>
    </source>
</reference>
<dbReference type="EMBL" id="CP117884">
    <property type="protein sequence ID" value="WDF83536.1"/>
    <property type="molecule type" value="Genomic_DNA"/>
</dbReference>
<evidence type="ECO:0000313" key="5">
    <source>
        <dbReference type="EMBL" id="WDF83536.1"/>
    </source>
</evidence>
<comment type="pathway">
    <text evidence="3">Cofactor biosynthesis; coenzyme A biosynthesis; CoA from (R)-pantothenate: step 5/5.</text>
</comment>
<keyword evidence="3 5" id="KW-0418">Kinase</keyword>
<comment type="subcellular location">
    <subcellularLocation>
        <location evidence="3">Cytoplasm</location>
    </subcellularLocation>
</comment>
<dbReference type="PROSITE" id="PS51219">
    <property type="entry name" value="DPCK"/>
    <property type="match status" value="1"/>
</dbReference>
<dbReference type="EC" id="2.7.1.24" evidence="3 4"/>
<keyword evidence="3" id="KW-0173">Coenzyme A biosynthesis</keyword>
<dbReference type="Proteomes" id="UP001220377">
    <property type="component" value="Chromosome"/>
</dbReference>
<feature type="binding site" evidence="3">
    <location>
        <begin position="12"/>
        <end position="17"/>
    </location>
    <ligand>
        <name>ATP</name>
        <dbReference type="ChEBI" id="CHEBI:30616"/>
    </ligand>
</feature>
<dbReference type="InterPro" id="IPR001977">
    <property type="entry name" value="Depp_CoAkinase"/>
</dbReference>
<organism evidence="5 6">
    <name type="scientific">Lacticaseibacillus pabuli</name>
    <dbReference type="NCBI Taxonomy" id="3025672"/>
    <lineage>
        <taxon>Bacteria</taxon>
        <taxon>Bacillati</taxon>
        <taxon>Bacillota</taxon>
        <taxon>Bacilli</taxon>
        <taxon>Lactobacillales</taxon>
        <taxon>Lactobacillaceae</taxon>
        <taxon>Lacticaseibacillus</taxon>
    </lineage>
</organism>
<evidence type="ECO:0000313" key="6">
    <source>
        <dbReference type="Proteomes" id="UP001220377"/>
    </source>
</evidence>
<evidence type="ECO:0000256" key="1">
    <source>
        <dbReference type="ARBA" id="ARBA00022741"/>
    </source>
</evidence>
<dbReference type="NCBIfam" id="TIGR00152">
    <property type="entry name" value="dephospho-CoA kinase"/>
    <property type="match status" value="1"/>
</dbReference>
<dbReference type="PANTHER" id="PTHR10695:SF46">
    <property type="entry name" value="BIFUNCTIONAL COENZYME A SYNTHASE-RELATED"/>
    <property type="match status" value="1"/>
</dbReference>
<keyword evidence="6" id="KW-1185">Reference proteome</keyword>
<comment type="similarity">
    <text evidence="3">Belongs to the CoaE family.</text>
</comment>
<dbReference type="SUPFAM" id="SSF52540">
    <property type="entry name" value="P-loop containing nucleoside triphosphate hydrolases"/>
    <property type="match status" value="1"/>
</dbReference>
<dbReference type="Pfam" id="PF01121">
    <property type="entry name" value="CoaE"/>
    <property type="match status" value="1"/>
</dbReference>
<dbReference type="InterPro" id="IPR027417">
    <property type="entry name" value="P-loop_NTPase"/>
</dbReference>
<dbReference type="RefSeq" id="WP_274261741.1">
    <property type="nucleotide sequence ID" value="NZ_CP117884.1"/>
</dbReference>
<keyword evidence="2 3" id="KW-0067">ATP-binding</keyword>
<evidence type="ECO:0000256" key="4">
    <source>
        <dbReference type="NCBIfam" id="TIGR00152"/>
    </source>
</evidence>
<dbReference type="Gene3D" id="3.40.50.300">
    <property type="entry name" value="P-loop containing nucleotide triphosphate hydrolases"/>
    <property type="match status" value="1"/>
</dbReference>
<dbReference type="HAMAP" id="MF_00376">
    <property type="entry name" value="Dephospho_CoA_kinase"/>
    <property type="match status" value="1"/>
</dbReference>
<evidence type="ECO:0000256" key="3">
    <source>
        <dbReference type="HAMAP-Rule" id="MF_00376"/>
    </source>
</evidence>
<keyword evidence="1 3" id="KW-0547">Nucleotide-binding</keyword>
<keyword evidence="3" id="KW-0963">Cytoplasm</keyword>
<evidence type="ECO:0000256" key="2">
    <source>
        <dbReference type="ARBA" id="ARBA00022840"/>
    </source>
</evidence>
<dbReference type="PANTHER" id="PTHR10695">
    <property type="entry name" value="DEPHOSPHO-COA KINASE-RELATED"/>
    <property type="match status" value="1"/>
</dbReference>
<protein>
    <recommendedName>
        <fullName evidence="3 4">Dephospho-CoA kinase</fullName>
        <ecNumber evidence="3 4">2.7.1.24</ecNumber>
    </recommendedName>
    <alternativeName>
        <fullName evidence="3">Dephosphocoenzyme A kinase</fullName>
    </alternativeName>
</protein>
<comment type="function">
    <text evidence="3">Catalyzes the phosphorylation of the 3'-hydroxyl group of dephosphocoenzyme A to form coenzyme A.</text>
</comment>
<accession>A0ABY7WTU2</accession>
<name>A0ABY7WTU2_9LACO</name>
<proteinExistence type="inferred from homology"/>